<dbReference type="EMBL" id="AAAKQF010000001">
    <property type="protein sequence ID" value="EAC9039016.1"/>
    <property type="molecule type" value="Genomic_DNA"/>
</dbReference>
<reference evidence="51 98" key="1">
    <citation type="submission" date="2016-09" db="EMBL/GenBank/DDBJ databases">
        <title>100K Listeria isolates.</title>
        <authorList>
            <person name="Chen P."/>
            <person name="Weimer B.C."/>
            <person name="Kong N."/>
            <person name="Huang B."/>
        </authorList>
    </citation>
    <scope>NUCLEOTIDE SEQUENCE [LARGE SCALE GENOMIC DNA]</scope>
    <source>
        <strain evidence="51 98">BCW_2383</strain>
    </source>
</reference>
<evidence type="ECO:0000313" key="95">
    <source>
        <dbReference type="Proteomes" id="UP000841146"/>
    </source>
</evidence>
<dbReference type="EMBL" id="DAAIHR010000010">
    <property type="protein sequence ID" value="HAB8399038.1"/>
    <property type="molecule type" value="Genomic_DNA"/>
</dbReference>
<dbReference type="Proteomes" id="UP000478682">
    <property type="component" value="Unassembled WGS sequence"/>
</dbReference>
<dbReference type="EMBL" id="AABBZO010000004">
    <property type="protein sequence ID" value="EAG4461662.1"/>
    <property type="molecule type" value="Genomic_DNA"/>
</dbReference>
<evidence type="ECO:0000313" key="5">
    <source>
        <dbReference type="EMBL" id="EAC6548588.1"/>
    </source>
</evidence>
<dbReference type="Proteomes" id="UP000843775">
    <property type="component" value="Unassembled WGS sequence"/>
</dbReference>
<dbReference type="EMBL" id="AAAIKW010000006">
    <property type="protein sequence ID" value="EAC4552838.1"/>
    <property type="molecule type" value="Genomic_DNA"/>
</dbReference>
<evidence type="ECO:0000313" key="12">
    <source>
        <dbReference type="EMBL" id="EAE1339891.1"/>
    </source>
</evidence>
<evidence type="ECO:0000313" key="26">
    <source>
        <dbReference type="EMBL" id="EAG9519855.1"/>
    </source>
</evidence>
<dbReference type="Proteomes" id="UP000540117">
    <property type="component" value="Unassembled WGS sequence"/>
</dbReference>
<evidence type="ECO:0000313" key="88">
    <source>
        <dbReference type="Proteomes" id="UP000540117"/>
    </source>
</evidence>
<dbReference type="EMBL" id="AABAGT010000010">
    <property type="protein sequence ID" value="EAG0867191.1"/>
    <property type="molecule type" value="Genomic_DNA"/>
</dbReference>
<evidence type="ECO:0000313" key="8">
    <source>
        <dbReference type="EMBL" id="EAD1184694.1"/>
    </source>
</evidence>
<dbReference type="AlphaFoldDB" id="A0A0B8QU31"/>
<dbReference type="EMBL" id="AAHZFY010000025">
    <property type="protein sequence ID" value="ECB9514256.1"/>
    <property type="molecule type" value="Genomic_DNA"/>
</dbReference>
<dbReference type="Proteomes" id="UP000546397">
    <property type="component" value="Unassembled WGS sequence"/>
</dbReference>
<evidence type="ECO:0000313" key="43">
    <source>
        <dbReference type="EMBL" id="HAB8399038.1"/>
    </source>
</evidence>
<evidence type="ECO:0000313" key="28">
    <source>
        <dbReference type="EMBL" id="EAH3295347.1"/>
    </source>
</evidence>
<evidence type="ECO:0000313" key="17">
    <source>
        <dbReference type="EMBL" id="EAG2086726.1"/>
    </source>
</evidence>
<evidence type="ECO:0000313" key="45">
    <source>
        <dbReference type="EMBL" id="HAC0011789.1"/>
    </source>
</evidence>
<dbReference type="Proteomes" id="UP000365297">
    <property type="component" value="Unassembled WGS sequence"/>
</dbReference>
<evidence type="ECO:0000313" key="51">
    <source>
        <dbReference type="EMBL" id="OET52666.1"/>
    </source>
</evidence>
<dbReference type="Proteomes" id="UP000345329">
    <property type="component" value="Unassembled WGS sequence"/>
</dbReference>
<dbReference type="Proteomes" id="UP000272537">
    <property type="component" value="Unassembled WGS sequence"/>
</dbReference>
<dbReference type="Proteomes" id="UP000460224">
    <property type="component" value="Unassembled WGS sequence"/>
</dbReference>
<dbReference type="Proteomes" id="UP000410967">
    <property type="component" value="Unassembled WGS sequence"/>
</dbReference>
<dbReference type="EMBL" id="AAALRN010000002">
    <property type="protein sequence ID" value="EAD1184694.1"/>
    <property type="molecule type" value="Genomic_DNA"/>
</dbReference>
<evidence type="ECO:0000313" key="22">
    <source>
        <dbReference type="EMBL" id="EAG4461662.1"/>
    </source>
</evidence>
<dbReference type="OMA" id="HAYRKSI"/>
<dbReference type="EMBL" id="AAAMZD010000002">
    <property type="protein sequence ID" value="EAD3792397.1"/>
    <property type="molecule type" value="Genomic_DNA"/>
</dbReference>
<dbReference type="Proteomes" id="UP000376505">
    <property type="component" value="Unassembled WGS sequence"/>
</dbReference>
<evidence type="ECO:0000313" key="65">
    <source>
        <dbReference type="Proteomes" id="UP000368512"/>
    </source>
</evidence>
<comment type="caution">
    <text evidence="27">The sequence shown here is derived from an EMBL/GenBank/DDBJ whole genome shotgun (WGS) entry which is preliminary data.</text>
</comment>
<dbReference type="EMBL" id="AABEKY010000002">
    <property type="protein sequence ID" value="EAG9386921.1"/>
    <property type="molecule type" value="Genomic_DNA"/>
</dbReference>
<dbReference type="EMBL" id="AABBAW010000002">
    <property type="protein sequence ID" value="EAG2514809.1"/>
    <property type="molecule type" value="Genomic_DNA"/>
</dbReference>
<dbReference type="Proteomes" id="UP000337746">
    <property type="component" value="Unassembled WGS sequence"/>
</dbReference>
<evidence type="ECO:0000313" key="40">
    <source>
        <dbReference type="EMBL" id="EDO0986838.1"/>
    </source>
</evidence>
<dbReference type="Proteomes" id="UP000467536">
    <property type="component" value="Unassembled WGS sequence"/>
</dbReference>
<evidence type="ECO:0000259" key="2">
    <source>
        <dbReference type="Pfam" id="PF00027"/>
    </source>
</evidence>
<dbReference type="InterPro" id="IPR014710">
    <property type="entry name" value="RmlC-like_jellyroll"/>
</dbReference>
<dbReference type="InterPro" id="IPR000595">
    <property type="entry name" value="cNMP-bd_dom"/>
</dbReference>
<evidence type="ECO:0000313" key="54">
    <source>
        <dbReference type="Proteomes" id="UP000331186"/>
    </source>
</evidence>
<dbReference type="EMBL" id="AABATR010000002">
    <property type="protein sequence ID" value="EAG1893158.1"/>
    <property type="molecule type" value="Genomic_DNA"/>
</dbReference>
<dbReference type="EMBL" id="AABCVX010000002">
    <property type="protein sequence ID" value="EAG6168955.1"/>
    <property type="molecule type" value="Genomic_DNA"/>
</dbReference>
<evidence type="ECO:0000313" key="41">
    <source>
        <dbReference type="EMBL" id="EDP8513044.1"/>
    </source>
</evidence>
<evidence type="ECO:0000313" key="53">
    <source>
        <dbReference type="Proteomes" id="UP000272537"/>
    </source>
</evidence>
<dbReference type="EMBL" id="AAASLB010000011">
    <property type="protein sequence ID" value="EAE4943250.1"/>
    <property type="molecule type" value="Genomic_DNA"/>
</dbReference>
<evidence type="ECO:0000313" key="14">
    <source>
        <dbReference type="EMBL" id="EAE4943250.1"/>
    </source>
</evidence>
<evidence type="ECO:0000313" key="61">
    <source>
        <dbReference type="Proteomes" id="UP000354255"/>
    </source>
</evidence>
<proteinExistence type="predicted"/>
<dbReference type="EMBL" id="AABDGJ010000001">
    <property type="protein sequence ID" value="EAG6989407.1"/>
    <property type="molecule type" value="Genomic_DNA"/>
</dbReference>
<evidence type="ECO:0000313" key="60">
    <source>
        <dbReference type="Proteomes" id="UP000350032"/>
    </source>
</evidence>
<reference evidence="86 87" key="6">
    <citation type="submission" date="2019-04" db="EMBL/GenBank/DDBJ databases">
        <authorList>
            <person name="Ashton P.M."/>
            <person name="Dallman T."/>
            <person name="Nair S."/>
            <person name="De Pinna E."/>
            <person name="Peters T."/>
            <person name="Grant K."/>
        </authorList>
    </citation>
    <scope>NUCLEOTIDE SEQUENCE [LARGE SCALE GENOMIC DNA]</scope>
    <source>
        <strain evidence="27 87">282333</strain>
        <strain evidence="28 86">282352</strain>
        <strain evidence="26 90">289003</strain>
        <strain evidence="40 77">788324</strain>
        <strain evidence="14">RL15000286</strain>
    </source>
</reference>
<evidence type="ECO:0000313" key="87">
    <source>
        <dbReference type="Proteomes" id="UP000533021"/>
    </source>
</evidence>
<dbReference type="Proteomes" id="UP000344343">
    <property type="component" value="Unassembled WGS sequence"/>
</dbReference>
<dbReference type="Proteomes" id="UP000364988">
    <property type="component" value="Unassembled WGS sequence"/>
</dbReference>
<evidence type="ECO:0000313" key="30">
    <source>
        <dbReference type="EMBL" id="EAK8897117.1"/>
    </source>
</evidence>
<dbReference type="EMBL" id="AAHZFN010000010">
    <property type="protein sequence ID" value="ECB9473794.1"/>
    <property type="molecule type" value="Genomic_DNA"/>
</dbReference>
<evidence type="ECO:0000313" key="64">
    <source>
        <dbReference type="Proteomes" id="UP000365297"/>
    </source>
</evidence>
<evidence type="ECO:0000313" key="13">
    <source>
        <dbReference type="EMBL" id="EAE2355056.1"/>
    </source>
</evidence>
<evidence type="ECO:0000313" key="21">
    <source>
        <dbReference type="EMBL" id="EAG4332359.1"/>
    </source>
</evidence>
<evidence type="ECO:0000313" key="50">
    <source>
        <dbReference type="EMBL" id="NYA01226.1"/>
    </source>
</evidence>
<evidence type="ECO:0000256" key="1">
    <source>
        <dbReference type="ARBA" id="ARBA00023159"/>
    </source>
</evidence>
<evidence type="ECO:0000313" key="79">
    <source>
        <dbReference type="Proteomes" id="UP000478704"/>
    </source>
</evidence>
<dbReference type="Proteomes" id="UP000455569">
    <property type="component" value="Unassembled WGS sequence"/>
</dbReference>
<dbReference type="EMBL" id="MJTJ01000004">
    <property type="protein sequence ID" value="OET52666.1"/>
    <property type="molecule type" value="Genomic_DNA"/>
</dbReference>
<dbReference type="Proteomes" id="UP000358545">
    <property type="component" value="Unassembled WGS sequence"/>
</dbReference>
<reference evidence="49 75" key="4">
    <citation type="submission" date="2018-04" db="EMBL/GenBank/DDBJ databases">
        <title>Genome Analysis of a Prevalent Clone of Listeria monocytogenes Sequence Type 87 in China.</title>
        <authorList>
            <person name="Wang Y."/>
        </authorList>
    </citation>
    <scope>NUCLEOTIDE SEQUENCE [LARGE SCALE GENOMIC DNA]</scope>
    <source>
        <strain evidence="49 75">ICDC_LM1523</strain>
    </source>
</reference>
<reference evidence="71 82" key="7">
    <citation type="submission" date="2019-04" db="EMBL/GenBank/DDBJ databases">
        <authorList>
            <consortium name="GenomeTrakr network: Whole genome sequencing for foodborne pathogen traceback"/>
        </authorList>
    </citation>
    <scope>NUCLEOTIDE SEQUENCE [LARGE SCALE GENOMIC DNA]</scope>
    <source>
        <strain evidence="24 91">CFSAN004300</strain>
        <strain evidence="25 82">CFSAN072474</strain>
        <strain evidence="36 63">FLAG-55987</strain>
        <strain evidence="31 71">PHLUSALM00088</strain>
    </source>
</reference>
<evidence type="ECO:0000313" key="85">
    <source>
        <dbReference type="Proteomes" id="UP000528151"/>
    </source>
</evidence>
<dbReference type="EMBL" id="AALGDA010000046">
    <property type="protein sequence ID" value="ECY9783691.1"/>
    <property type="molecule type" value="Genomic_DNA"/>
</dbReference>
<dbReference type="EMBL" id="AABGUK010000006">
    <property type="protein sequence ID" value="EAH4243154.1"/>
    <property type="molecule type" value="Genomic_DNA"/>
</dbReference>
<dbReference type="RefSeq" id="WP_003725479.1">
    <property type="nucleotide sequence ID" value="NC_021824.1"/>
</dbReference>
<evidence type="ECO:0000313" key="36">
    <source>
        <dbReference type="EMBL" id="ECY6543127.1"/>
    </source>
</evidence>
<dbReference type="Proteomes" id="UP000331186">
    <property type="component" value="Unassembled WGS sequence"/>
</dbReference>
<dbReference type="EMBL" id="AANEHK010000013">
    <property type="protein sequence ID" value="EDO0986838.1"/>
    <property type="molecule type" value="Genomic_DNA"/>
</dbReference>
<dbReference type="EMBL" id="AAAREG010000010">
    <property type="protein sequence ID" value="EAE2355056.1"/>
    <property type="molecule type" value="Genomic_DNA"/>
</dbReference>
<evidence type="ECO:0000313" key="15">
    <source>
        <dbReference type="EMBL" id="EAG0867191.1"/>
    </source>
</evidence>
<evidence type="ECO:0000313" key="29">
    <source>
        <dbReference type="EMBL" id="EAH4243154.1"/>
    </source>
</evidence>
<dbReference type="Proteomes" id="UP000379076">
    <property type="component" value="Unassembled WGS sequence"/>
</dbReference>
<dbReference type="EMBL" id="DAAJFY010000002">
    <property type="protein sequence ID" value="HAC0274731.1"/>
    <property type="molecule type" value="Genomic_DNA"/>
</dbReference>
<dbReference type="Proteomes" id="UP000525850">
    <property type="component" value="Unassembled WGS sequence"/>
</dbReference>
<evidence type="ECO:0000313" key="78">
    <source>
        <dbReference type="Proteomes" id="UP000478682"/>
    </source>
</evidence>
<dbReference type="EMBL" id="DAAJZA010000001">
    <property type="protein sequence ID" value="HAC1753783.1"/>
    <property type="molecule type" value="Genomic_DNA"/>
</dbReference>
<dbReference type="EMBL" id="DAAJCS010000001">
    <property type="protein sequence ID" value="HAC0011789.1"/>
    <property type="molecule type" value="Genomic_DNA"/>
</dbReference>
<dbReference type="Proteomes" id="UP000467347">
    <property type="component" value="Unassembled WGS sequence"/>
</dbReference>
<evidence type="ECO:0000313" key="38">
    <source>
        <dbReference type="EMBL" id="EDN7714773.1"/>
    </source>
</evidence>
<dbReference type="Proteomes" id="UP000389283">
    <property type="component" value="Unassembled WGS sequence"/>
</dbReference>
<dbReference type="EMBL" id="AABEMN010000011">
    <property type="protein sequence ID" value="EAG9519855.1"/>
    <property type="molecule type" value="Genomic_DNA"/>
</dbReference>
<dbReference type="EMBL" id="AANCRK010000002">
    <property type="protein sequence ID" value="EDN7714773.1"/>
    <property type="molecule type" value="Genomic_DNA"/>
</dbReference>
<evidence type="ECO:0000313" key="91">
    <source>
        <dbReference type="Proteomes" id="UP000548278"/>
    </source>
</evidence>
<dbReference type="EMBL" id="DAAEEB010000013">
    <property type="protein sequence ID" value="HAA8054298.1"/>
    <property type="molecule type" value="Genomic_DNA"/>
</dbReference>
<evidence type="ECO:0000313" key="76">
    <source>
        <dbReference type="Proteomes" id="UP000467347"/>
    </source>
</evidence>
<dbReference type="Proteomes" id="UP000844415">
    <property type="component" value="Unassembled WGS sequence"/>
</dbReference>
<dbReference type="Proteomes" id="UP000544530">
    <property type="component" value="Unassembled WGS sequence"/>
</dbReference>
<dbReference type="EMBL" id="AANDSR010000002">
    <property type="protein sequence ID" value="EDN9836020.1"/>
    <property type="molecule type" value="Genomic_DNA"/>
</dbReference>
<keyword evidence="1" id="KW-0010">Activator</keyword>
<dbReference type="Proteomes" id="UP000548278">
    <property type="component" value="Unassembled WGS sequence"/>
</dbReference>
<evidence type="ECO:0000313" key="10">
    <source>
        <dbReference type="EMBL" id="EAD5774601.1"/>
    </source>
</evidence>
<dbReference type="EMBL" id="AAAQQZ010000007">
    <property type="protein sequence ID" value="EAE1339891.1"/>
    <property type="molecule type" value="Genomic_DNA"/>
</dbReference>
<dbReference type="EMBL" id="AALEDS010000001">
    <property type="protein sequence ID" value="ECY6543127.1"/>
    <property type="molecule type" value="Genomic_DNA"/>
</dbReference>
<dbReference type="Gene3D" id="2.60.120.10">
    <property type="entry name" value="Jelly Rolls"/>
    <property type="match status" value="1"/>
</dbReference>
<evidence type="ECO:0000313" key="94">
    <source>
        <dbReference type="Proteomes" id="UP000840197"/>
    </source>
</evidence>
<evidence type="ECO:0000313" key="23">
    <source>
        <dbReference type="EMBL" id="EAG6168955.1"/>
    </source>
</evidence>
<dbReference type="KEGG" id="lmv:Y193_00420"/>
<dbReference type="Proteomes" id="UP000840197">
    <property type="component" value="Unassembled WGS sequence"/>
</dbReference>
<evidence type="ECO:0000313" key="59">
    <source>
        <dbReference type="Proteomes" id="UP000345329"/>
    </source>
</evidence>
<evidence type="ECO:0000313" key="55">
    <source>
        <dbReference type="Proteomes" id="UP000336166"/>
    </source>
</evidence>
<evidence type="ECO:0000313" key="47">
    <source>
        <dbReference type="EMBL" id="HAC1753783.1"/>
    </source>
</evidence>
<dbReference type="EMBL" id="AAIAJJ010000001">
    <property type="protein sequence ID" value="ECC1555668.1"/>
    <property type="molecule type" value="Genomic_DNA"/>
</dbReference>
<evidence type="ECO:0000313" key="90">
    <source>
        <dbReference type="Proteomes" id="UP000546397"/>
    </source>
</evidence>
<evidence type="ECO:0000313" key="32">
    <source>
        <dbReference type="EMBL" id="ECB9473794.1"/>
    </source>
</evidence>
<evidence type="ECO:0000313" key="81">
    <source>
        <dbReference type="Proteomes" id="UP000489121"/>
    </source>
</evidence>
<evidence type="ECO:0000313" key="68">
    <source>
        <dbReference type="Proteomes" id="UP000389283"/>
    </source>
</evidence>
<reference evidence="52 53" key="2">
    <citation type="journal article" date="2018" name="BMC Genomics">
        <title>Genes significantly associated with lineage II food isolates of Listeria monocytogenes.</title>
        <authorList>
            <person name="Pirone-Davies C."/>
            <person name="Chen Y."/>
            <person name="Pightling A."/>
            <person name="Ryan G."/>
            <person name="Wang Y."/>
            <person name="Yao K."/>
            <person name="Hoffmann M."/>
            <person name="Allard M.W."/>
        </authorList>
    </citation>
    <scope>NUCLEOTIDE SEQUENCE [LARGE SCALE GENOMIC DNA]</scope>
    <source>
        <strain evidence="52 53">PNUSAL000550</strain>
    </source>
</reference>
<evidence type="ECO:0000313" key="18">
    <source>
        <dbReference type="EMBL" id="EAG2245370.1"/>
    </source>
</evidence>
<evidence type="ECO:0000313" key="77">
    <source>
        <dbReference type="Proteomes" id="UP000467536"/>
    </source>
</evidence>
<dbReference type="EMBL" id="AAAJWF010000008">
    <property type="protein sequence ID" value="EAC7481556.1"/>
    <property type="molecule type" value="Genomic_DNA"/>
</dbReference>
<evidence type="ECO:0000313" key="70">
    <source>
        <dbReference type="Proteomes" id="UP000403352"/>
    </source>
</evidence>
<evidence type="ECO:0000313" key="86">
    <source>
        <dbReference type="Proteomes" id="UP000530452"/>
    </source>
</evidence>
<evidence type="ECO:0000313" key="3">
    <source>
        <dbReference type="EMBL" id="EAC4552838.1"/>
    </source>
</evidence>
<evidence type="ECO:0000313" key="67">
    <source>
        <dbReference type="Proteomes" id="UP000379076"/>
    </source>
</evidence>
<dbReference type="EMBL" id="AACKDQ010000060">
    <property type="protein sequence ID" value="EAK9318507.1"/>
    <property type="molecule type" value="Genomic_DNA"/>
</dbReference>
<dbReference type="Proteomes" id="UP000840039">
    <property type="component" value="Unassembled WGS sequence"/>
</dbReference>
<organism evidence="27 87">
    <name type="scientific">Listeria monocytogenes</name>
    <dbReference type="NCBI Taxonomy" id="1639"/>
    <lineage>
        <taxon>Bacteria</taxon>
        <taxon>Bacillati</taxon>
        <taxon>Bacillota</taxon>
        <taxon>Bacilli</taxon>
        <taxon>Bacillales</taxon>
        <taxon>Listeriaceae</taxon>
        <taxon>Listeria</taxon>
    </lineage>
</organism>
<dbReference type="Proteomes" id="UP000841146">
    <property type="component" value="Unassembled WGS sequence"/>
</dbReference>
<dbReference type="EMBL" id="AAAJKI010000021">
    <property type="protein sequence ID" value="EAC6548588.1"/>
    <property type="molecule type" value="Genomic_DNA"/>
</dbReference>
<evidence type="ECO:0000313" key="97">
    <source>
        <dbReference type="Proteomes" id="UP000844415"/>
    </source>
</evidence>
<dbReference type="Proteomes" id="UP000566721">
    <property type="component" value="Unassembled WGS sequence"/>
</dbReference>
<reference evidence="43" key="9">
    <citation type="submission" date="2020-01" db="EMBL/GenBank/DDBJ databases">
        <authorList>
            <consortium name="NCBI Pathogen Detection Project"/>
        </authorList>
    </citation>
    <scope>NUCLEOTIDE SEQUENCE</scope>
    <source>
        <strain evidence="42">09CEB371LM</strain>
        <strain evidence="48">2017-325981-023-01</strain>
        <strain evidence="44">CFIAFB20100120</strain>
        <strain evidence="43">CFIAFB20130012</strain>
        <strain evidence="46">CFIAFB20170037</strain>
        <strain evidence="45">CFIAFB20170045</strain>
        <strain evidence="47">DMG1500109</strain>
    </source>
</reference>
<evidence type="ECO:0000313" key="52">
    <source>
        <dbReference type="EMBL" id="RKA09183.1"/>
    </source>
</evidence>
<evidence type="ECO:0000313" key="7">
    <source>
        <dbReference type="EMBL" id="EAC9039016.1"/>
    </source>
</evidence>
<evidence type="ECO:0000313" key="19">
    <source>
        <dbReference type="EMBL" id="EAG2514809.1"/>
    </source>
</evidence>
<dbReference type="Proteomes" id="UP000423131">
    <property type="component" value="Unassembled WGS sequence"/>
</dbReference>
<gene>
    <name evidence="15" type="ORF">A8L61_07820</name>
    <name evidence="24" type="ORF">AB917_02195</name>
    <name evidence="3" type="ORF">ABZ57_10100</name>
    <name evidence="51" type="ORF">AJL21_01890</name>
    <name evidence="12" type="ORF">ART25_13305</name>
    <name evidence="4" type="ORF">ARY78_13905</name>
    <name evidence="19" type="ORF">B1N52_06515</name>
    <name evidence="18" type="ORF">B1S26_08090</name>
    <name evidence="20" type="ORF">B5K54_09580</name>
    <name evidence="16" type="ORF">BB997_05995</name>
    <name evidence="35" type="ORF">BCZ19_13125</name>
    <name evidence="17" type="ORF">BCZ21_05600</name>
    <name evidence="22" type="ORF">CA369_05125</name>
    <name evidence="21" type="ORF">CAV64_14010</name>
    <name evidence="25" type="ORF">CW845_05410</name>
    <name evidence="27" type="ORF">D4920_13765</name>
    <name evidence="26" type="ORF">D4B11_08715</name>
    <name evidence="28" type="ORF">D5N24_13125</name>
    <name evidence="30" type="ORF">D7104_05305</name>
    <name evidence="49" type="ORF">DCK61_14130</name>
    <name evidence="23" type="ORF">DCT16_06050</name>
    <name evidence="6" type="ORF">DQ70_12770</name>
    <name evidence="5" type="ORF">DU018_09455</name>
    <name evidence="52" type="ORF">DYZ80_00825</name>
    <name evidence="14" type="ORF">E1W56_14475</name>
    <name evidence="29" type="ORF">E5F58_14275</name>
    <name evidence="11" type="ORF">EX365_09265</name>
    <name evidence="10" type="ORF">EXZ73_09905</name>
    <name evidence="36" type="ORF">F6436_02175</name>
    <name evidence="37" type="ORF">F6515_11915</name>
    <name evidence="31" type="ORF">FA835_15530</name>
    <name evidence="33" type="ORF">FLQ97_11010</name>
    <name evidence="32" type="ORF">FLR03_08935</name>
    <name evidence="34" type="ORF">FNX40_02475</name>
    <name evidence="40" type="ORF">FV747_12620</name>
    <name evidence="41" type="ORF">G3O21_000438</name>
    <name evidence="42" type="ORF">GHH22_14235</name>
    <name evidence="47" type="ORF">GI949_02190</name>
    <name evidence="39" type="ORF">GJW51_04965</name>
    <name evidence="38" type="ORF">GQG13_06470</name>
    <name evidence="43" type="ORF">GYR60_10975</name>
    <name evidence="44" type="ORF">GYS09_12365</name>
    <name evidence="45" type="ORF">GYX23_02135</name>
    <name evidence="46" type="ORF">GYY14_05010</name>
    <name evidence="48" type="ORF">HQN34_001886</name>
    <name evidence="50" type="ORF">HZJ64_05235</name>
    <name evidence="7" type="ORF">KV70_02170</name>
    <name evidence="8" type="ORF">QD52_06285</name>
    <name evidence="9" type="ORF">UI29_06330</name>
    <name evidence="13" type="ORF">Y261_11915</name>
</gene>
<dbReference type="EMBL" id="AABFVG010000011">
    <property type="protein sequence ID" value="EAH2283148.1"/>
    <property type="molecule type" value="Genomic_DNA"/>
</dbReference>
<evidence type="ECO:0000313" key="9">
    <source>
        <dbReference type="EMBL" id="EAD3792397.1"/>
    </source>
</evidence>
<reference evidence="94 95" key="3">
    <citation type="journal article" date="2018" name="Genome Biol.">
        <title>SKESA: strategic k-mer extension for scrupulous assemblies.</title>
        <authorList>
            <person name="Souvorov A."/>
            <person name="Agarwala R."/>
            <person name="Lipman D.J."/>
        </authorList>
    </citation>
    <scope>NUCLEOTIDE SEQUENCE [LARGE SCALE GENOMIC DNA]</scope>
    <source>
        <strain evidence="42">09CEB371LM</strain>
        <strain evidence="48">2017-325981-023-01</strain>
        <strain evidence="44 97">CFIAFB20100120</strain>
        <strain evidence="43 94">CFIAFB20130012</strain>
        <strain evidence="46">CFIAFB20170037</strain>
        <strain evidence="45 95">CFIAFB20170045</strain>
        <strain evidence="47 96">DMG1500109</strain>
    </source>
</reference>
<evidence type="ECO:0000313" key="71">
    <source>
        <dbReference type="Proteomes" id="UP000410967"/>
    </source>
</evidence>
<evidence type="ECO:0000313" key="48">
    <source>
        <dbReference type="EMBL" id="HAJ9593680.1"/>
    </source>
</evidence>
<dbReference type="Proteomes" id="UP000852906">
    <property type="component" value="Unassembled WGS sequence"/>
</dbReference>
<dbReference type="EMBL" id="AABBYJ010000009">
    <property type="protein sequence ID" value="EAG4332359.1"/>
    <property type="molecule type" value="Genomic_DNA"/>
</dbReference>
<evidence type="ECO:0000313" key="39">
    <source>
        <dbReference type="EMBL" id="EDN9836020.1"/>
    </source>
</evidence>
<dbReference type="Proteomes" id="UP000393182">
    <property type="component" value="Unassembled WGS sequence"/>
</dbReference>
<dbReference type="Proteomes" id="UP000528151">
    <property type="component" value="Unassembled WGS sequence"/>
</dbReference>
<dbReference type="EMBL" id="AALAQH010000009">
    <property type="protein sequence ID" value="ECX6925618.1"/>
    <property type="molecule type" value="Genomic_DNA"/>
</dbReference>
<evidence type="ECO:0000313" key="84">
    <source>
        <dbReference type="Proteomes" id="UP000527632"/>
    </source>
</evidence>
<dbReference type="Proteomes" id="UP000350032">
    <property type="component" value="Unassembled WGS sequence"/>
</dbReference>
<reference evidence="68 69" key="8">
    <citation type="submission" date="2019-07" db="EMBL/GenBank/DDBJ databases">
        <authorList>
            <consortium name="GenomeTrakr: Next Generation Sequencing Network for Food Pathogen Tracability"/>
        </authorList>
    </citation>
    <scope>NUCLEOTIDE SEQUENCE [LARGE SCALE GENOMIC DNA]</scope>
    <source>
        <strain evidence="20 92">10B02965A-1</strain>
        <strain evidence="6 65">CFSAN008042</strain>
        <strain evidence="22 85">CFSAN063727</strain>
        <strain evidence="38 74">CFSAN102901</strain>
        <strain evidence="12 67">FDA00006494</strain>
        <strain evidence="4 64">FDA00007096</strain>
        <strain evidence="8 70">FDA00008584</strain>
        <strain evidence="18">FDA00011243</strain>
        <strain evidence="5 54">FDA00013332</strain>
        <strain evidence="11 58">FDA00013853</strain>
        <strain evidence="32 72">FDA00014336</strain>
        <strain evidence="34 68">FDA00014370</strain>
        <strain evidence="33 69">FDA00014392</strain>
        <strain evidence="41">FDA00015054</strain>
        <strain evidence="21 88">FDA1005580-S054-001</strain>
        <strain evidence="79">FDA1090798-S029-001</strain>
        <strain evidence="80">FDA956581-098-004</strain>
        <strain evidence="19 83">FDA960927-006-004</strain>
        <strain evidence="23 93">FLAG-38921</strain>
        <strain evidence="35 73">FLAG-51482A</strain>
        <strain evidence="17 56">FLAG-54356</strain>
        <strain evidence="10 66">FSIS31901579</strain>
        <strain evidence="29 84">LS1344</strain>
        <strain evidence="39 76">OSF101448</strain>
        <strain evidence="9 59">VA-WGS-00405</strain>
    </source>
</reference>
<evidence type="ECO:0000313" key="69">
    <source>
        <dbReference type="Proteomes" id="UP000398321"/>
    </source>
</evidence>
<dbReference type="EMBL" id="AAAIXK010000008">
    <property type="protein sequence ID" value="EAC5551525.1"/>
    <property type="molecule type" value="Genomic_DNA"/>
</dbReference>
<dbReference type="Proteomes" id="UP000336166">
    <property type="component" value="Unassembled WGS sequence"/>
</dbReference>
<evidence type="ECO:0000313" key="83">
    <source>
        <dbReference type="Proteomes" id="UP000525850"/>
    </source>
</evidence>
<evidence type="ECO:0000313" key="11">
    <source>
        <dbReference type="EMBL" id="EAD5786745.1"/>
    </source>
</evidence>
<dbReference type="EMBL" id="AAANYN010000014">
    <property type="protein sequence ID" value="EAD5774601.1"/>
    <property type="molecule type" value="Genomic_DNA"/>
</dbReference>
<dbReference type="Pfam" id="PF00027">
    <property type="entry name" value="cNMP_binding"/>
    <property type="match status" value="1"/>
</dbReference>
<protein>
    <submittedName>
        <fullName evidence="27">Crp/Fnr family transcriptional regulator</fullName>
    </submittedName>
    <submittedName>
        <fullName evidence="51">Cyclic nucleotide-binding protein</fullName>
    </submittedName>
</protein>
<dbReference type="EMBL" id="AABGHY010000011">
    <property type="protein sequence ID" value="EAH3295347.1"/>
    <property type="molecule type" value="Genomic_DNA"/>
</dbReference>
<dbReference type="Proteomes" id="UP000339309">
    <property type="component" value="Unassembled WGS sequence"/>
</dbReference>
<dbReference type="Proteomes" id="UP000478704">
    <property type="component" value="Unassembled WGS sequence"/>
</dbReference>
<evidence type="ECO:0000313" key="6">
    <source>
        <dbReference type="EMBL" id="EAC7481556.1"/>
    </source>
</evidence>
<dbReference type="Proteomes" id="UP000527632">
    <property type="component" value="Unassembled WGS sequence"/>
</dbReference>
<dbReference type="Proteomes" id="UP000533021">
    <property type="component" value="Unassembled WGS sequence"/>
</dbReference>
<accession>A0A0B8QU31</accession>
<dbReference type="SUPFAM" id="SSF51206">
    <property type="entry name" value="cAMP-binding domain-like"/>
    <property type="match status" value="1"/>
</dbReference>
<dbReference type="EMBL" id="AABAWE010000002">
    <property type="protein sequence ID" value="EAG2086726.1"/>
    <property type="molecule type" value="Genomic_DNA"/>
</dbReference>
<dbReference type="Proteomes" id="UP000398321">
    <property type="component" value="Unassembled WGS sequence"/>
</dbReference>
<evidence type="ECO:0000313" key="25">
    <source>
        <dbReference type="EMBL" id="EAG9386921.1"/>
    </source>
</evidence>
<evidence type="ECO:0000313" key="96">
    <source>
        <dbReference type="Proteomes" id="UP000843775"/>
    </source>
</evidence>
<dbReference type="Proteomes" id="UP000489121">
    <property type="component" value="Unassembled WGS sequence"/>
</dbReference>
<sequence>MPKNLYNYQEFIRLSHEGKIAFEQIDVPKNASLLTEKIDIDNHIYLVVDGYIALILNDGSQNPKIYSIQGKGTFLNYFTLLDRSNNHFNFKTLSGCSLYKYSKADMEYFLSMFPENFGFQFFIMKNQTTHIYFKSLMASSPASEKLKTTFSNMALLHGVLSDDDTVILPQAIKTSHLLSYSNLSKSCFYKDLQHLKTTNQIEKKEKSWIIHDQELYAMIQNGQTSF</sequence>
<evidence type="ECO:0000313" key="31">
    <source>
        <dbReference type="EMBL" id="EAK9318507.1"/>
    </source>
</evidence>
<evidence type="ECO:0000313" key="16">
    <source>
        <dbReference type="EMBL" id="EAG1893158.1"/>
    </source>
</evidence>
<evidence type="ECO:0000313" key="72">
    <source>
        <dbReference type="Proteomes" id="UP000423131"/>
    </source>
</evidence>
<evidence type="ECO:0000313" key="82">
    <source>
        <dbReference type="Proteomes" id="UP000522199"/>
    </source>
</evidence>
<evidence type="ECO:0000313" key="57">
    <source>
        <dbReference type="Proteomes" id="UP000339309"/>
    </source>
</evidence>
<evidence type="ECO:0000313" key="46">
    <source>
        <dbReference type="EMBL" id="HAC0274731.1"/>
    </source>
</evidence>
<evidence type="ECO:0000313" key="58">
    <source>
        <dbReference type="Proteomes" id="UP000344343"/>
    </source>
</evidence>
<evidence type="ECO:0000313" key="98">
    <source>
        <dbReference type="Proteomes" id="UP000852906"/>
    </source>
</evidence>
<evidence type="ECO:0000313" key="74">
    <source>
        <dbReference type="Proteomes" id="UP000455569"/>
    </source>
</evidence>
<reference evidence="50 89" key="10">
    <citation type="submission" date="2020-06" db="EMBL/GenBank/DDBJ databases">
        <title>Two Listeria outbreaks in Switzerland in 2018 and 2020.</title>
        <authorList>
            <person name="Stevens M.J.A."/>
            <person name="Bloemberg G."/>
            <person name="Nusch-Inderbinnen M."/>
            <person name="Stephan R."/>
        </authorList>
    </citation>
    <scope>NUCLEOTIDE SEQUENCE [LARGE SCALE GENOMIC DNA]</scope>
    <source>
        <strain evidence="50 89">N18-0707</strain>
    </source>
</reference>
<evidence type="ECO:0000313" key="75">
    <source>
        <dbReference type="Proteomes" id="UP000460224"/>
    </source>
</evidence>
<dbReference type="Proteomes" id="UP000843503">
    <property type="component" value="Unassembled WGS sequence"/>
</dbReference>
<dbReference type="Proteomes" id="UP000403352">
    <property type="component" value="Unassembled WGS sequence"/>
</dbReference>
<dbReference type="EMBL" id="AABAYG010000003">
    <property type="protein sequence ID" value="EAG2245370.1"/>
    <property type="molecule type" value="Genomic_DNA"/>
</dbReference>
<dbReference type="Proteomes" id="UP000522199">
    <property type="component" value="Unassembled WGS sequence"/>
</dbReference>
<reference evidence="55 57" key="5">
    <citation type="submission" date="2018-06" db="EMBL/GenBank/DDBJ databases">
        <authorList>
            <consortium name="PulseNet: The National Subtyping Network for Foodborne Disease Surveillance"/>
            <person name="Tarr C.L."/>
            <person name="Trees E."/>
            <person name="Katz L.S."/>
            <person name="Carleton-Romer H.A."/>
            <person name="Stroika S."/>
            <person name="Kucerova Z."/>
            <person name="Roache K.F."/>
            <person name="Sabol A.L."/>
            <person name="Besser J."/>
            <person name="Gerner-Smidt P."/>
        </authorList>
    </citation>
    <scope>NUCLEOTIDE SEQUENCE [LARGE SCALE GENOMIC DNA]</scope>
    <source>
        <strain evidence="3 57">2015L-6227</strain>
        <strain evidence="13 55">PNUSAL000134</strain>
        <strain evidence="7 61">PNUSAL000910</strain>
        <strain evidence="15 62">PNUSAL002180</strain>
        <strain evidence="16 78">PNUSAL002298</strain>
        <strain evidence="30 60">PNUSAL004402</strain>
        <strain evidence="37 81">PNUSAL005692</strain>
    </source>
</reference>
<dbReference type="Proteomes" id="UP000354255">
    <property type="component" value="Unassembled WGS sequence"/>
</dbReference>
<dbReference type="KEGG" id="lmok:CQ02_00870"/>
<evidence type="ECO:0000313" key="62">
    <source>
        <dbReference type="Proteomes" id="UP000358545"/>
    </source>
</evidence>
<dbReference type="EMBL" id="DAAIJL010000013">
    <property type="protein sequence ID" value="HAB8558081.1"/>
    <property type="molecule type" value="Genomic_DNA"/>
</dbReference>
<evidence type="ECO:0000313" key="92">
    <source>
        <dbReference type="Proteomes" id="UP000549379"/>
    </source>
</evidence>
<dbReference type="EMBL" id="QXLS01000002">
    <property type="protein sequence ID" value="RKA09183.1"/>
    <property type="molecule type" value="Genomic_DNA"/>
</dbReference>
<evidence type="ECO:0000313" key="73">
    <source>
        <dbReference type="Proteomes" id="UP000427828"/>
    </source>
</evidence>
<dbReference type="EMBL" id="AABBHO010000026">
    <property type="protein sequence ID" value="EAG2997542.1"/>
    <property type="molecule type" value="Genomic_DNA"/>
</dbReference>
<evidence type="ECO:0000313" key="27">
    <source>
        <dbReference type="EMBL" id="EAH2283148.1"/>
    </source>
</evidence>
<name>A0A0B8QU31_LISMN</name>
<evidence type="ECO:0000313" key="42">
    <source>
        <dbReference type="EMBL" id="HAA8054298.1"/>
    </source>
</evidence>
<dbReference type="EMBL" id="AANPAU010000001">
    <property type="protein sequence ID" value="EDP8513044.1"/>
    <property type="molecule type" value="Genomic_DNA"/>
</dbReference>
<evidence type="ECO:0000313" key="35">
    <source>
        <dbReference type="EMBL" id="ECX6925618.1"/>
    </source>
</evidence>
<evidence type="ECO:0000313" key="63">
    <source>
        <dbReference type="Proteomes" id="UP000364988"/>
    </source>
</evidence>
<dbReference type="InterPro" id="IPR018490">
    <property type="entry name" value="cNMP-bd_dom_sf"/>
</dbReference>
<dbReference type="EMBL" id="QDAY01000006">
    <property type="protein sequence ID" value="KAA9447446.1"/>
    <property type="molecule type" value="Genomic_DNA"/>
</dbReference>
<evidence type="ECO:0000313" key="80">
    <source>
        <dbReference type="Proteomes" id="UP000481141"/>
    </source>
</evidence>
<dbReference type="Proteomes" id="UP000530452">
    <property type="component" value="Unassembled WGS sequence"/>
</dbReference>
<evidence type="ECO:0000313" key="24">
    <source>
        <dbReference type="EMBL" id="EAG6989407.1"/>
    </source>
</evidence>
<dbReference type="EMBL" id="JACAVN010000002">
    <property type="protein sequence ID" value="NYA01226.1"/>
    <property type="molecule type" value="Genomic_DNA"/>
</dbReference>
<dbReference type="Proteomes" id="UP000842809">
    <property type="component" value="Unassembled WGS sequence"/>
</dbReference>
<evidence type="ECO:0000313" key="49">
    <source>
        <dbReference type="EMBL" id="KAA9447446.1"/>
    </source>
</evidence>
<evidence type="ECO:0000313" key="34">
    <source>
        <dbReference type="EMBL" id="ECC1555668.1"/>
    </source>
</evidence>
<dbReference type="EMBL" id="DABJAN010000003">
    <property type="protein sequence ID" value="HAJ9593680.1"/>
    <property type="molecule type" value="Genomic_DNA"/>
</dbReference>
<evidence type="ECO:0000313" key="37">
    <source>
        <dbReference type="EMBL" id="ECY9783691.1"/>
    </source>
</evidence>
<dbReference type="Proteomes" id="UP000481141">
    <property type="component" value="Unassembled WGS sequence"/>
</dbReference>
<evidence type="ECO:0000313" key="20">
    <source>
        <dbReference type="EMBL" id="EAG2997542.1"/>
    </source>
</evidence>
<evidence type="ECO:0000313" key="44">
    <source>
        <dbReference type="EMBL" id="HAB8558081.1"/>
    </source>
</evidence>
<evidence type="ECO:0000313" key="66">
    <source>
        <dbReference type="Proteomes" id="UP000376505"/>
    </source>
</evidence>
<evidence type="ECO:0000313" key="56">
    <source>
        <dbReference type="Proteomes" id="UP000337746"/>
    </source>
</evidence>
<dbReference type="Proteomes" id="UP000549379">
    <property type="component" value="Unassembled WGS sequence"/>
</dbReference>
<evidence type="ECO:0000313" key="93">
    <source>
        <dbReference type="Proteomes" id="UP000566721"/>
    </source>
</evidence>
<dbReference type="Proteomes" id="UP000427828">
    <property type="component" value="Unassembled WGS sequence"/>
</dbReference>
<dbReference type="Proteomes" id="UP000368512">
    <property type="component" value="Unassembled WGS sequence"/>
</dbReference>
<evidence type="ECO:0000313" key="4">
    <source>
        <dbReference type="EMBL" id="EAC5551525.1"/>
    </source>
</evidence>
<evidence type="ECO:0000313" key="89">
    <source>
        <dbReference type="Proteomes" id="UP000544530"/>
    </source>
</evidence>
<feature type="domain" description="Cyclic nucleotide-binding" evidence="2">
    <location>
        <begin position="27"/>
        <end position="110"/>
    </location>
</feature>
<dbReference type="EMBL" id="AAANYR010000004">
    <property type="protein sequence ID" value="EAD5786745.1"/>
    <property type="molecule type" value="Genomic_DNA"/>
</dbReference>
<evidence type="ECO:0000313" key="33">
    <source>
        <dbReference type="EMBL" id="ECB9514256.1"/>
    </source>
</evidence>
<dbReference type="EMBL" id="AACJYH010000003">
    <property type="protein sequence ID" value="EAK8897117.1"/>
    <property type="molecule type" value="Genomic_DNA"/>
</dbReference>